<evidence type="ECO:0000259" key="6">
    <source>
        <dbReference type="SMART" id="SM00845"/>
    </source>
</evidence>
<dbReference type="GO" id="GO:0005737">
    <property type="term" value="C:cytoplasm"/>
    <property type="evidence" value="ECO:0007669"/>
    <property type="project" value="InterPro"/>
</dbReference>
<evidence type="ECO:0000256" key="5">
    <source>
        <dbReference type="ARBA" id="ARBA00047913"/>
    </source>
</evidence>
<dbReference type="InterPro" id="IPR003789">
    <property type="entry name" value="Asn/Gln_tRNA_amidoTrase-B-like"/>
</dbReference>
<dbReference type="EMBL" id="LAZR01000733">
    <property type="protein sequence ID" value="KKN59238.1"/>
    <property type="molecule type" value="Genomic_DNA"/>
</dbReference>
<comment type="catalytic activity">
    <reaction evidence="5">
        <text>L-glutamyl-tRNA(Gln) + L-glutamine + ATP + H2O = L-glutaminyl-tRNA(Gln) + L-glutamate + ADP + phosphate + H(+)</text>
        <dbReference type="Rhea" id="RHEA:17521"/>
        <dbReference type="Rhea" id="RHEA-COMP:9681"/>
        <dbReference type="Rhea" id="RHEA-COMP:9684"/>
        <dbReference type="ChEBI" id="CHEBI:15377"/>
        <dbReference type="ChEBI" id="CHEBI:15378"/>
        <dbReference type="ChEBI" id="CHEBI:29985"/>
        <dbReference type="ChEBI" id="CHEBI:30616"/>
        <dbReference type="ChEBI" id="CHEBI:43474"/>
        <dbReference type="ChEBI" id="CHEBI:58359"/>
        <dbReference type="ChEBI" id="CHEBI:78520"/>
        <dbReference type="ChEBI" id="CHEBI:78521"/>
        <dbReference type="ChEBI" id="CHEBI:456216"/>
    </reaction>
</comment>
<evidence type="ECO:0000256" key="2">
    <source>
        <dbReference type="ARBA" id="ARBA00022741"/>
    </source>
</evidence>
<feature type="domain" description="Asn/Gln amidotransferase" evidence="6">
    <location>
        <begin position="489"/>
        <end position="631"/>
    </location>
</feature>
<organism evidence="7">
    <name type="scientific">marine sediment metagenome</name>
    <dbReference type="NCBI Taxonomy" id="412755"/>
    <lineage>
        <taxon>unclassified sequences</taxon>
        <taxon>metagenomes</taxon>
        <taxon>ecological metagenomes</taxon>
    </lineage>
</organism>
<dbReference type="GO" id="GO:0005524">
    <property type="term" value="F:ATP binding"/>
    <property type="evidence" value="ECO:0007669"/>
    <property type="project" value="UniProtKB-KW"/>
</dbReference>
<dbReference type="InterPro" id="IPR018027">
    <property type="entry name" value="Asn/Gln_amidotransferase"/>
</dbReference>
<dbReference type="InterPro" id="IPR004414">
    <property type="entry name" value="GatE"/>
</dbReference>
<dbReference type="Gene3D" id="3.30.1360.30">
    <property type="entry name" value="GAD-like domain"/>
    <property type="match status" value="1"/>
</dbReference>
<keyword evidence="2" id="KW-0547">Nucleotide-binding</keyword>
<dbReference type="PANTHER" id="PTHR11659">
    <property type="entry name" value="GLUTAMYL-TRNA GLN AMIDOTRANSFERASE SUBUNIT B MITOCHONDRIAL AND PROKARYOTIC PET112-RELATED"/>
    <property type="match status" value="1"/>
</dbReference>
<dbReference type="GO" id="GO:0006412">
    <property type="term" value="P:translation"/>
    <property type="evidence" value="ECO:0007669"/>
    <property type="project" value="UniProtKB-KW"/>
</dbReference>
<proteinExistence type="inferred from homology"/>
<dbReference type="Pfam" id="PF02938">
    <property type="entry name" value="GAD"/>
    <property type="match status" value="1"/>
</dbReference>
<gene>
    <name evidence="7" type="ORF">LCGC14_0544080</name>
</gene>
<dbReference type="GO" id="GO:0070681">
    <property type="term" value="P:glutaminyl-tRNAGln biosynthesis via transamidation"/>
    <property type="evidence" value="ECO:0007669"/>
    <property type="project" value="TreeGrafter"/>
</dbReference>
<dbReference type="Gene3D" id="1.10.10.410">
    <property type="match status" value="1"/>
</dbReference>
<evidence type="ECO:0000313" key="7">
    <source>
        <dbReference type="EMBL" id="KKN59238.1"/>
    </source>
</evidence>
<dbReference type="GO" id="GO:0004812">
    <property type="term" value="F:aminoacyl-tRNA ligase activity"/>
    <property type="evidence" value="ECO:0007669"/>
    <property type="project" value="InterPro"/>
</dbReference>
<dbReference type="PROSITE" id="PS01234">
    <property type="entry name" value="GATB"/>
    <property type="match status" value="1"/>
</dbReference>
<reference evidence="7" key="1">
    <citation type="journal article" date="2015" name="Nature">
        <title>Complex archaea that bridge the gap between prokaryotes and eukaryotes.</title>
        <authorList>
            <person name="Spang A."/>
            <person name="Saw J.H."/>
            <person name="Jorgensen S.L."/>
            <person name="Zaremba-Niedzwiedzka K."/>
            <person name="Martijn J."/>
            <person name="Lind A.E."/>
            <person name="van Eijk R."/>
            <person name="Schleper C."/>
            <person name="Guy L."/>
            <person name="Ettema T.J."/>
        </authorList>
    </citation>
    <scope>NUCLEOTIDE SEQUENCE</scope>
</reference>
<dbReference type="NCBIfam" id="NF003107">
    <property type="entry name" value="PRK04028.1"/>
    <property type="match status" value="1"/>
</dbReference>
<dbReference type="InterPro" id="IPR017959">
    <property type="entry name" value="Asn/Gln-tRNA_amidoTrfase_suB/E"/>
</dbReference>
<sequence>MQKFDYEKLRLKCGLEIHQQLDTAKKLFCRCPSKLQGTREPDFTVKRTMRPVLGELGTYDEAMLTEYEKGMGIIYEGYNDVICTYELDETPPFECNSDAKRIAIEIALLLNSNIIEEMHVCRKNYLDGSVPGGFQRTMILGKDGYLVLENGKKIGIDLLSLEEDAARKIKTEQKTNYFRLDRLGIPLVEVTTKPDIRTPEECREAAERIGLLLWSTNVKKVLGSIRQDINVSIEAGTRVEIKGVQKLDWIPILINREVSRQLNLIGIKEELKKRNLSEKDIPEKPIDITNVIAMDESTFIGKEIKSGKILHGINLIGFKGIFGKELTENYRFGTEISNKVKLISGLKGIIHSDEDLKKYELSDDTLIKFREKLNSSNKDCFVLVLGSKNENLKAMDVIRNRVKAAFKGVPPETRRALENGNTEFLRELHGGARLYPDTDSKAILNTEKEIEDIKNNLPEYPWILIKNYSKKYKTQERLIKELIFKGIIDLFDKLISIYDDNPSLIIKTLLETTIALRREGKNVGNVKEQDYIDIFSLLKKKEIGKEAIEEFISLKADSPELTIDQIKKELKIQRLTIDELRQIIWQIVKKNEEMLKEKGMRAMGPLMGLVMKQVRGKIDGSIVSKELERILKQALKELK</sequence>
<dbReference type="Pfam" id="PF02637">
    <property type="entry name" value="GatB_Yqey"/>
    <property type="match status" value="1"/>
</dbReference>
<dbReference type="SUPFAM" id="SSF89095">
    <property type="entry name" value="GatB/YqeY motif"/>
    <property type="match status" value="1"/>
</dbReference>
<dbReference type="SMART" id="SM00845">
    <property type="entry name" value="GatB_Yqey"/>
    <property type="match status" value="1"/>
</dbReference>
<dbReference type="PANTHER" id="PTHR11659:SF2">
    <property type="entry name" value="GLUTAMYL-TRNA(GLN) AMIDOTRANSFERASE SUBUNIT E"/>
    <property type="match status" value="1"/>
</dbReference>
<keyword evidence="3" id="KW-0067">ATP-binding</keyword>
<evidence type="ECO:0000256" key="4">
    <source>
        <dbReference type="ARBA" id="ARBA00022917"/>
    </source>
</evidence>
<dbReference type="InterPro" id="IPR004115">
    <property type="entry name" value="GAD-like_sf"/>
</dbReference>
<dbReference type="SUPFAM" id="SSF55931">
    <property type="entry name" value="Glutamine synthetase/guanido kinase"/>
    <property type="match status" value="1"/>
</dbReference>
<dbReference type="NCBIfam" id="TIGR00134">
    <property type="entry name" value="gatE_arch"/>
    <property type="match status" value="1"/>
</dbReference>
<protein>
    <recommendedName>
        <fullName evidence="6">Asn/Gln amidotransferase domain-containing protein</fullName>
    </recommendedName>
</protein>
<dbReference type="SUPFAM" id="SSF55261">
    <property type="entry name" value="GAD domain-like"/>
    <property type="match status" value="1"/>
</dbReference>
<dbReference type="InterPro" id="IPR023168">
    <property type="entry name" value="GatB_Yqey_C_2"/>
</dbReference>
<evidence type="ECO:0000256" key="1">
    <source>
        <dbReference type="ARBA" id="ARBA00022598"/>
    </source>
</evidence>
<evidence type="ECO:0000256" key="3">
    <source>
        <dbReference type="ARBA" id="ARBA00022840"/>
    </source>
</evidence>
<dbReference type="InterPro" id="IPR006075">
    <property type="entry name" value="Asn/Gln-tRNA_Trfase_suB/E_cat"/>
</dbReference>
<dbReference type="InterPro" id="IPR014746">
    <property type="entry name" value="Gln_synth/guanido_kin_cat_dom"/>
</dbReference>
<dbReference type="GO" id="GO:0050567">
    <property type="term" value="F:glutaminyl-tRNA synthase (glutamine-hydrolyzing) activity"/>
    <property type="evidence" value="ECO:0007669"/>
    <property type="project" value="TreeGrafter"/>
</dbReference>
<dbReference type="HAMAP" id="MF_00588">
    <property type="entry name" value="GatE"/>
    <property type="match status" value="1"/>
</dbReference>
<dbReference type="InterPro" id="IPR017958">
    <property type="entry name" value="Gln-tRNA_amidoTrfase_suB_CS"/>
</dbReference>
<comment type="caution">
    <text evidence="7">The sequence shown here is derived from an EMBL/GenBank/DDBJ whole genome shotgun (WGS) entry which is preliminary data.</text>
</comment>
<keyword evidence="1" id="KW-0436">Ligase</keyword>
<name>A0A0F9V060_9ZZZZ</name>
<dbReference type="Pfam" id="PF02934">
    <property type="entry name" value="GatB_N"/>
    <property type="match status" value="1"/>
</dbReference>
<keyword evidence="4" id="KW-0648">Protein biosynthesis</keyword>
<dbReference type="InterPro" id="IPR029351">
    <property type="entry name" value="GAD_dom"/>
</dbReference>
<accession>A0A0F9V060</accession>
<dbReference type="AlphaFoldDB" id="A0A0F9V060"/>